<dbReference type="Pfam" id="PF08291">
    <property type="entry name" value="Peptidase_M15_3"/>
    <property type="match status" value="1"/>
</dbReference>
<dbReference type="SUPFAM" id="SSF55166">
    <property type="entry name" value="Hedgehog/DD-peptidase"/>
    <property type="match status" value="1"/>
</dbReference>
<reference evidence="2 3" key="1">
    <citation type="submission" date="2017-11" db="EMBL/GenBank/DDBJ databases">
        <title>A major lineage of nontailed dsDNA viruses as unrecognized killers of marine bacteria.</title>
        <authorList>
            <person name="Kauffman K.M."/>
            <person name="Hussain F.A."/>
            <person name="Yang J."/>
            <person name="Arevalo P."/>
            <person name="Brown J.M."/>
            <person name="Chang W.K."/>
            <person name="VanInsberghe D."/>
            <person name="Elsherbini J."/>
            <person name="Cutler M.B."/>
            <person name="Kelly L."/>
            <person name="Polz M.F."/>
        </authorList>
    </citation>
    <scope>NUCLEOTIDE SEQUENCE [LARGE SCALE GENOMIC DNA]</scope>
</reference>
<evidence type="ECO:0000313" key="3">
    <source>
        <dbReference type="Proteomes" id="UP000259765"/>
    </source>
</evidence>
<dbReference type="InterPro" id="IPR013230">
    <property type="entry name" value="Peptidase_M15A_C"/>
</dbReference>
<keyword evidence="3" id="KW-1185">Reference proteome</keyword>
<protein>
    <submittedName>
        <fullName evidence="2">Peptidase M15</fullName>
    </submittedName>
</protein>
<name>A0A2I7R0I8_9CAUD</name>
<evidence type="ECO:0000259" key="1">
    <source>
        <dbReference type="Pfam" id="PF08291"/>
    </source>
</evidence>
<proteinExistence type="predicted"/>
<feature type="domain" description="Peptidase M15A C-terminal" evidence="1">
    <location>
        <begin position="6"/>
        <end position="112"/>
    </location>
</feature>
<sequence>MNEWPNFSDAELNCQCCGDSNPNIEFVELMDLVQELRDELGFPLRVTSAYRCPDHPIESKKDKFGMHNTAAIDINVHHEQALQLVELALAKGFTGIGINQKGSYNSRFIHLDLREGARTLWTY</sequence>
<dbReference type="InterPro" id="IPR009045">
    <property type="entry name" value="Zn_M74/Hedgehog-like"/>
</dbReference>
<evidence type="ECO:0000313" key="2">
    <source>
        <dbReference type="EMBL" id="AUR87164.1"/>
    </source>
</evidence>
<gene>
    <name evidence="2" type="ORF">NVP1097O_18</name>
</gene>
<dbReference type="Proteomes" id="UP000259765">
    <property type="component" value="Segment"/>
</dbReference>
<accession>A0A2I7R0I8</accession>
<organism evidence="2 3">
    <name type="scientific">Vibrio phage 1.097.O._10N.286.49.B3</name>
    <dbReference type="NCBI Taxonomy" id="1881383"/>
    <lineage>
        <taxon>Viruses</taxon>
        <taxon>Duplodnaviria</taxon>
        <taxon>Heunggongvirae</taxon>
        <taxon>Uroviricota</taxon>
        <taxon>Caudoviricetes</taxon>
        <taxon>Schitoviridae</taxon>
        <taxon>Pontosvirinae</taxon>
        <taxon>Dorisvirus</taxon>
        <taxon>Dorisvirus 49B3</taxon>
    </lineage>
</organism>
<dbReference type="EMBL" id="MG592470">
    <property type="protein sequence ID" value="AUR87164.1"/>
    <property type="molecule type" value="Genomic_DNA"/>
</dbReference>
<dbReference type="Gene3D" id="3.30.1380.10">
    <property type="match status" value="1"/>
</dbReference>